<reference evidence="2 3" key="1">
    <citation type="submission" date="2019-11" db="EMBL/GenBank/DDBJ databases">
        <title>Draft genome sequences of five Paenibacillus species of dairy origin.</title>
        <authorList>
            <person name="Olajide A.M."/>
            <person name="Chen S."/>
            <person name="Lapointe G."/>
        </authorList>
    </citation>
    <scope>NUCLEOTIDE SEQUENCE [LARGE SCALE GENOMIC DNA]</scope>
    <source>
        <strain evidence="2 3">2CS3</strain>
    </source>
</reference>
<dbReference type="Proteomes" id="UP000450917">
    <property type="component" value="Unassembled WGS sequence"/>
</dbReference>
<feature type="domain" description="N-acetyltransferase" evidence="1">
    <location>
        <begin position="1"/>
        <end position="134"/>
    </location>
</feature>
<evidence type="ECO:0000313" key="3">
    <source>
        <dbReference type="Proteomes" id="UP000450917"/>
    </source>
</evidence>
<dbReference type="AlphaFoldDB" id="A0A7X2ZFJ8"/>
<keyword evidence="2" id="KW-0808">Transferase</keyword>
<dbReference type="Gene3D" id="3.40.630.30">
    <property type="match status" value="1"/>
</dbReference>
<comment type="caution">
    <text evidence="2">The sequence shown here is derived from an EMBL/GenBank/DDBJ whole genome shotgun (WGS) entry which is preliminary data.</text>
</comment>
<name>A0A7X2ZFJ8_9BACL</name>
<evidence type="ECO:0000259" key="1">
    <source>
        <dbReference type="PROSITE" id="PS51186"/>
    </source>
</evidence>
<dbReference type="GO" id="GO:0016747">
    <property type="term" value="F:acyltransferase activity, transferring groups other than amino-acyl groups"/>
    <property type="evidence" value="ECO:0007669"/>
    <property type="project" value="InterPro"/>
</dbReference>
<gene>
    <name evidence="2" type="ORF">GNP93_25815</name>
</gene>
<dbReference type="RefSeq" id="WP_330164599.1">
    <property type="nucleotide sequence ID" value="NZ_WNZX01000040.1"/>
</dbReference>
<dbReference type="PROSITE" id="PS51186">
    <property type="entry name" value="GNAT"/>
    <property type="match status" value="1"/>
</dbReference>
<dbReference type="Pfam" id="PF00583">
    <property type="entry name" value="Acetyltransf_1"/>
    <property type="match status" value="1"/>
</dbReference>
<dbReference type="InterPro" id="IPR000182">
    <property type="entry name" value="GNAT_dom"/>
</dbReference>
<proteinExistence type="predicted"/>
<dbReference type="EMBL" id="WNZX01000040">
    <property type="protein sequence ID" value="MUG74008.1"/>
    <property type="molecule type" value="Genomic_DNA"/>
</dbReference>
<dbReference type="SUPFAM" id="SSF55729">
    <property type="entry name" value="Acyl-CoA N-acyltransferases (Nat)"/>
    <property type="match status" value="1"/>
</dbReference>
<sequence>MASFLTDENKGVFIIEDGPRKIAMLMYRIRNIEIVEDFEIFNELDRDLFPSDGSFLEIYQLWVSPAYRRKGLATKLKKQIEEEAIKRNISLIYTNTEETNFNVIHLNMRLGYHEVRRGPIWDEIVRISMIKNLP</sequence>
<dbReference type="CDD" id="cd04301">
    <property type="entry name" value="NAT_SF"/>
    <property type="match status" value="1"/>
</dbReference>
<protein>
    <submittedName>
        <fullName evidence="2">GNAT family N-acetyltransferase</fullName>
    </submittedName>
</protein>
<organism evidence="2 3">
    <name type="scientific">Paenibacillus validus</name>
    <dbReference type="NCBI Taxonomy" id="44253"/>
    <lineage>
        <taxon>Bacteria</taxon>
        <taxon>Bacillati</taxon>
        <taxon>Bacillota</taxon>
        <taxon>Bacilli</taxon>
        <taxon>Bacillales</taxon>
        <taxon>Paenibacillaceae</taxon>
        <taxon>Paenibacillus</taxon>
    </lineage>
</organism>
<accession>A0A7X2ZFJ8</accession>
<keyword evidence="3" id="KW-1185">Reference proteome</keyword>
<evidence type="ECO:0000313" key="2">
    <source>
        <dbReference type="EMBL" id="MUG74008.1"/>
    </source>
</evidence>
<dbReference type="InterPro" id="IPR016181">
    <property type="entry name" value="Acyl_CoA_acyltransferase"/>
</dbReference>